<keyword evidence="2" id="KW-1185">Reference proteome</keyword>
<name>A0ABX2T9K1_9PROT</name>
<evidence type="ECO:0000313" key="2">
    <source>
        <dbReference type="Proteomes" id="UP000584642"/>
    </source>
</evidence>
<dbReference type="EMBL" id="JABFDB010000004">
    <property type="protein sequence ID" value="NYZ19941.1"/>
    <property type="molecule type" value="Genomic_DNA"/>
</dbReference>
<evidence type="ECO:0000313" key="1">
    <source>
        <dbReference type="EMBL" id="NYZ19941.1"/>
    </source>
</evidence>
<accession>A0ABX2T9K1</accession>
<protein>
    <submittedName>
        <fullName evidence="1">Uncharacterized protein</fullName>
    </submittedName>
</protein>
<gene>
    <name evidence="1" type="ORF">HND93_09470</name>
</gene>
<reference evidence="1 2" key="1">
    <citation type="submission" date="2020-05" db="EMBL/GenBank/DDBJ databases">
        <title>Azospirillum oleiclasticum sp. nov, a nitrogen-fixing and heavy crude oil-emulsifying bacterium isolated from the crude oil of Yumen Oilfield.</title>
        <authorList>
            <person name="Wu D."/>
            <person name="Cai M."/>
            <person name="Zhang X."/>
        </authorList>
    </citation>
    <scope>NUCLEOTIDE SEQUENCE [LARGE SCALE GENOMIC DNA]</scope>
    <source>
        <strain evidence="1 2">ROY-1-1-2</strain>
    </source>
</reference>
<organism evidence="1 2">
    <name type="scientific">Azospirillum oleiclasticum</name>
    <dbReference type="NCBI Taxonomy" id="2735135"/>
    <lineage>
        <taxon>Bacteria</taxon>
        <taxon>Pseudomonadati</taxon>
        <taxon>Pseudomonadota</taxon>
        <taxon>Alphaproteobacteria</taxon>
        <taxon>Rhodospirillales</taxon>
        <taxon>Azospirillaceae</taxon>
        <taxon>Azospirillum</taxon>
    </lineage>
</organism>
<sequence>MSASPVIPAWRLRVAELLDDPVGQAVLRRDRLSRDDVLRQMAVAAERLNGREELRKAA</sequence>
<dbReference type="RefSeq" id="WP_180281695.1">
    <property type="nucleotide sequence ID" value="NZ_JABFDB010000004.1"/>
</dbReference>
<dbReference type="Proteomes" id="UP000584642">
    <property type="component" value="Unassembled WGS sequence"/>
</dbReference>
<proteinExistence type="predicted"/>
<comment type="caution">
    <text evidence="1">The sequence shown here is derived from an EMBL/GenBank/DDBJ whole genome shotgun (WGS) entry which is preliminary data.</text>
</comment>